<evidence type="ECO:0000313" key="3">
    <source>
        <dbReference type="EMBL" id="QHC02345.1"/>
    </source>
</evidence>
<dbReference type="OrthoDB" id="5240615at2"/>
<protein>
    <submittedName>
        <fullName evidence="3">CocE/NonD family hydrolase</fullName>
    </submittedName>
</protein>
<organism evidence="3 4">
    <name type="scientific">Epidermidibacterium keratini</name>
    <dbReference type="NCBI Taxonomy" id="1891644"/>
    <lineage>
        <taxon>Bacteria</taxon>
        <taxon>Bacillati</taxon>
        <taxon>Actinomycetota</taxon>
        <taxon>Actinomycetes</taxon>
        <taxon>Sporichthyales</taxon>
        <taxon>Sporichthyaceae</taxon>
        <taxon>Epidermidibacterium</taxon>
    </lineage>
</organism>
<dbReference type="Pfam" id="PF02129">
    <property type="entry name" value="Peptidase_S15"/>
    <property type="match status" value="1"/>
</dbReference>
<dbReference type="NCBIfam" id="TIGR00976">
    <property type="entry name" value="CocE_NonD"/>
    <property type="match status" value="1"/>
</dbReference>
<dbReference type="SUPFAM" id="SSF53474">
    <property type="entry name" value="alpha/beta-Hydrolases"/>
    <property type="match status" value="1"/>
</dbReference>
<name>A0A7L4YSZ1_9ACTN</name>
<dbReference type="InterPro" id="IPR029058">
    <property type="entry name" value="AB_hydrolase_fold"/>
</dbReference>
<accession>A0A7L4YSZ1</accession>
<keyword evidence="1 3" id="KW-0378">Hydrolase</keyword>
<dbReference type="InterPro" id="IPR005674">
    <property type="entry name" value="CocE/Ser_esterase"/>
</dbReference>
<dbReference type="EMBL" id="CP047156">
    <property type="protein sequence ID" value="QHC02345.1"/>
    <property type="molecule type" value="Genomic_DNA"/>
</dbReference>
<dbReference type="InterPro" id="IPR000383">
    <property type="entry name" value="Xaa-Pro-like_dom"/>
</dbReference>
<evidence type="ECO:0000313" key="4">
    <source>
        <dbReference type="Proteomes" id="UP000463857"/>
    </source>
</evidence>
<dbReference type="SMART" id="SM00939">
    <property type="entry name" value="PepX_C"/>
    <property type="match status" value="1"/>
</dbReference>
<sequence length="552" mass="59847">MRRATGAVADKLLKVDGPRQDYEIERDVEVTMPDGVVLLADRYYPSDASGPLPVVLVRTPYGRTGLLSTLLLGPLARRGFQLFVQSTRGTFGSGGQFRPFQTEPEDGAATLAWLRRQPWCDGRIASTGPSYLGHTQWAVAPYADPPLVAAGLHITAAHISEAFYTRGGVPGLRNALTWAAMIGTQERRWLPPLVPNAPQMLRLRRAMHGLPLQSADTAVAGAPVQFWRDFTAHELPGDDFWDAADHQEADLSAMPPVNMVTGWWDLFVRSQLHDFARLQQAGVPARITIGPWLHGDPPEVEAIVRTDLEWLGHYLNGEPLPPGPAVRAQLMGTDEWLEFESWPPPGYADATHYLGGGGVLDDAPSQQSAPTRFTYDPADPTPTVGGPMLSAPGRQSDNTKNEQRGDILTFTGPVLDDAVDIVGAPTARIFVRTSTPYADLFVRVCDVDAEGTSRNVVDGIRRLSPADGPDSTDDAGVAVVELELFPTAYRFAAGHRIRVQVAGGAFPRFARNFGDGERFAAGSSGVPVDFEIFHDAAHPSTVTLPSKTRTRG</sequence>
<proteinExistence type="predicted"/>
<dbReference type="Proteomes" id="UP000463857">
    <property type="component" value="Chromosome"/>
</dbReference>
<feature type="domain" description="Xaa-Pro dipeptidyl-peptidase C-terminal" evidence="2">
    <location>
        <begin position="308"/>
        <end position="543"/>
    </location>
</feature>
<dbReference type="Gene3D" id="2.60.120.260">
    <property type="entry name" value="Galactose-binding domain-like"/>
    <property type="match status" value="1"/>
</dbReference>
<dbReference type="SUPFAM" id="SSF49785">
    <property type="entry name" value="Galactose-binding domain-like"/>
    <property type="match status" value="1"/>
</dbReference>
<evidence type="ECO:0000259" key="2">
    <source>
        <dbReference type="SMART" id="SM00939"/>
    </source>
</evidence>
<dbReference type="AlphaFoldDB" id="A0A7L4YSZ1"/>
<dbReference type="Pfam" id="PF08530">
    <property type="entry name" value="PepX_C"/>
    <property type="match status" value="1"/>
</dbReference>
<dbReference type="InParanoid" id="A0A7L4YSZ1"/>
<gene>
    <name evidence="3" type="ORF">EK0264_07890</name>
</gene>
<dbReference type="Gene3D" id="3.40.50.1820">
    <property type="entry name" value="alpha/beta hydrolase"/>
    <property type="match status" value="1"/>
</dbReference>
<evidence type="ECO:0000256" key="1">
    <source>
        <dbReference type="ARBA" id="ARBA00022801"/>
    </source>
</evidence>
<dbReference type="KEGG" id="eke:EK0264_07890"/>
<dbReference type="Gene3D" id="1.10.3020.10">
    <property type="entry name" value="alpha-amino acid ester hydrolase ( Helical cap domain)"/>
    <property type="match status" value="1"/>
</dbReference>
<dbReference type="InterPro" id="IPR008979">
    <property type="entry name" value="Galactose-bd-like_sf"/>
</dbReference>
<reference evidence="3 4" key="1">
    <citation type="journal article" date="2018" name="Int. J. Syst. Evol. Microbiol.">
        <title>Epidermidibacterium keratini gen. nov., sp. nov., a member of the family Sporichthyaceae, isolated from keratin epidermis.</title>
        <authorList>
            <person name="Lee D.G."/>
            <person name="Trujillo M.E."/>
            <person name="Kang S."/>
            <person name="Nam J.J."/>
            <person name="Kim Y.J."/>
        </authorList>
    </citation>
    <scope>NUCLEOTIDE SEQUENCE [LARGE SCALE GENOMIC DNA]</scope>
    <source>
        <strain evidence="3 4">EPI-7</strain>
    </source>
</reference>
<dbReference type="GO" id="GO:0008239">
    <property type="term" value="F:dipeptidyl-peptidase activity"/>
    <property type="evidence" value="ECO:0007669"/>
    <property type="project" value="InterPro"/>
</dbReference>
<dbReference type="InterPro" id="IPR013736">
    <property type="entry name" value="Xaa-Pro_dipept_C"/>
</dbReference>
<keyword evidence="4" id="KW-1185">Reference proteome</keyword>